<accession>A0A914E1E1</accession>
<evidence type="ECO:0000313" key="1">
    <source>
        <dbReference type="Proteomes" id="UP000887540"/>
    </source>
</evidence>
<sequence>MNKIHQAASSSNWQRFCLRMADLMSLRAVNIYGGMRSIKGMVAETSVLDPEEGIRFRGYSIPDCEKLLPKAKGEMEDVKSVFDNFGLSCLV</sequence>
<dbReference type="GO" id="GO:0046912">
    <property type="term" value="F:acyltransferase activity, acyl groups converted into alkyl on transfer"/>
    <property type="evidence" value="ECO:0007669"/>
    <property type="project" value="InterPro"/>
</dbReference>
<dbReference type="WBParaSite" id="ACRNAN_scaffold5112.g25173.t1">
    <property type="protein sequence ID" value="ACRNAN_scaffold5112.g25173.t1"/>
    <property type="gene ID" value="ACRNAN_scaffold5112.g25173"/>
</dbReference>
<dbReference type="GO" id="GO:0006099">
    <property type="term" value="P:tricarboxylic acid cycle"/>
    <property type="evidence" value="ECO:0007669"/>
    <property type="project" value="TreeGrafter"/>
</dbReference>
<dbReference type="Proteomes" id="UP000887540">
    <property type="component" value="Unplaced"/>
</dbReference>
<dbReference type="InterPro" id="IPR016142">
    <property type="entry name" value="Citrate_synth-like_lrg_a-sub"/>
</dbReference>
<dbReference type="AlphaFoldDB" id="A0A914E1E1"/>
<dbReference type="InterPro" id="IPR036969">
    <property type="entry name" value="Citrate_synthase_sf"/>
</dbReference>
<dbReference type="Gene3D" id="1.10.580.10">
    <property type="entry name" value="Citrate Synthase, domain 1"/>
    <property type="match status" value="1"/>
</dbReference>
<dbReference type="SUPFAM" id="SSF48256">
    <property type="entry name" value="Citrate synthase"/>
    <property type="match status" value="1"/>
</dbReference>
<evidence type="ECO:0000313" key="2">
    <source>
        <dbReference type="WBParaSite" id="ACRNAN_scaffold5112.g25173.t1"/>
    </source>
</evidence>
<reference evidence="2" key="1">
    <citation type="submission" date="2022-11" db="UniProtKB">
        <authorList>
            <consortium name="WormBaseParasite"/>
        </authorList>
    </citation>
    <scope>IDENTIFICATION</scope>
</reference>
<proteinExistence type="predicted"/>
<dbReference type="PANTHER" id="PTHR11739">
    <property type="entry name" value="CITRATE SYNTHASE"/>
    <property type="match status" value="1"/>
</dbReference>
<organism evidence="1 2">
    <name type="scientific">Acrobeloides nanus</name>
    <dbReference type="NCBI Taxonomy" id="290746"/>
    <lineage>
        <taxon>Eukaryota</taxon>
        <taxon>Metazoa</taxon>
        <taxon>Ecdysozoa</taxon>
        <taxon>Nematoda</taxon>
        <taxon>Chromadorea</taxon>
        <taxon>Rhabditida</taxon>
        <taxon>Tylenchina</taxon>
        <taxon>Cephalobomorpha</taxon>
        <taxon>Cephaloboidea</taxon>
        <taxon>Cephalobidae</taxon>
        <taxon>Acrobeloides</taxon>
    </lineage>
</organism>
<dbReference type="InterPro" id="IPR002020">
    <property type="entry name" value="Citrate_synthase"/>
</dbReference>
<name>A0A914E1E1_9BILA</name>
<dbReference type="GO" id="GO:0005759">
    <property type="term" value="C:mitochondrial matrix"/>
    <property type="evidence" value="ECO:0007669"/>
    <property type="project" value="TreeGrafter"/>
</dbReference>
<dbReference type="PANTHER" id="PTHR11739:SF8">
    <property type="entry name" value="CITRATE SYNTHASE, MITOCHONDRIAL"/>
    <property type="match status" value="1"/>
</dbReference>
<keyword evidence="1" id="KW-1185">Reference proteome</keyword>
<dbReference type="GO" id="GO:0005975">
    <property type="term" value="P:carbohydrate metabolic process"/>
    <property type="evidence" value="ECO:0007669"/>
    <property type="project" value="TreeGrafter"/>
</dbReference>
<protein>
    <submittedName>
        <fullName evidence="2">Citrate synthase</fullName>
    </submittedName>
</protein>